<dbReference type="STRING" id="204669.Acid345_3185"/>
<dbReference type="AlphaFoldDB" id="Q1ILR4"/>
<evidence type="ECO:0000313" key="2">
    <source>
        <dbReference type="Proteomes" id="UP000002432"/>
    </source>
</evidence>
<dbReference type="Proteomes" id="UP000002432">
    <property type="component" value="Chromosome"/>
</dbReference>
<protein>
    <submittedName>
        <fullName evidence="1">Uncharacterized protein</fullName>
    </submittedName>
</protein>
<sequence>MERLRFMEPEAGGVRRVELFLAIPRYKLEESHRVVTLVFSVQMNADIALLCDVKIRNAFEQCETLEKEVASVRLKSGIAQVDAKFFDTKDSKPAIYTMTDSIVEEIGCERTKGVTYLYFQLKRALRETPNIAKFVGDHYCTALFVEFSRTKPAQPRKLELHSNGDVR</sequence>
<dbReference type="EnsemblBacteria" id="ABF42186">
    <property type="protein sequence ID" value="ABF42186"/>
    <property type="gene ID" value="Acid345_3185"/>
</dbReference>
<gene>
    <name evidence="1" type="ordered locus">Acid345_3185</name>
</gene>
<evidence type="ECO:0000313" key="1">
    <source>
        <dbReference type="EMBL" id="ABF42186.1"/>
    </source>
</evidence>
<dbReference type="RefSeq" id="WP_011523985.1">
    <property type="nucleotide sequence ID" value="NC_008009.1"/>
</dbReference>
<proteinExistence type="predicted"/>
<reference evidence="1 2" key="1">
    <citation type="journal article" date="2009" name="Appl. Environ. Microbiol.">
        <title>Three genomes from the phylum Acidobacteria provide insight into the lifestyles of these microorganisms in soils.</title>
        <authorList>
            <person name="Ward N.L."/>
            <person name="Challacombe J.F."/>
            <person name="Janssen P.H."/>
            <person name="Henrissat B."/>
            <person name="Coutinho P.M."/>
            <person name="Wu M."/>
            <person name="Xie G."/>
            <person name="Haft D.H."/>
            <person name="Sait M."/>
            <person name="Badger J."/>
            <person name="Barabote R.D."/>
            <person name="Bradley B."/>
            <person name="Brettin T.S."/>
            <person name="Brinkac L.M."/>
            <person name="Bruce D."/>
            <person name="Creasy T."/>
            <person name="Daugherty S.C."/>
            <person name="Davidsen T.M."/>
            <person name="DeBoy R.T."/>
            <person name="Detter J.C."/>
            <person name="Dodson R.J."/>
            <person name="Durkin A.S."/>
            <person name="Ganapathy A."/>
            <person name="Gwinn-Giglio M."/>
            <person name="Han C.S."/>
            <person name="Khouri H."/>
            <person name="Kiss H."/>
            <person name="Kothari S.P."/>
            <person name="Madupu R."/>
            <person name="Nelson K.E."/>
            <person name="Nelson W.C."/>
            <person name="Paulsen I."/>
            <person name="Penn K."/>
            <person name="Ren Q."/>
            <person name="Rosovitz M.J."/>
            <person name="Selengut J.D."/>
            <person name="Shrivastava S."/>
            <person name="Sullivan S.A."/>
            <person name="Tapia R."/>
            <person name="Thompson L.S."/>
            <person name="Watkins K.L."/>
            <person name="Yang Q."/>
            <person name="Yu C."/>
            <person name="Zafar N."/>
            <person name="Zhou L."/>
            <person name="Kuske C.R."/>
        </authorList>
    </citation>
    <scope>NUCLEOTIDE SEQUENCE [LARGE SCALE GENOMIC DNA]</scope>
    <source>
        <strain evidence="1 2">Ellin345</strain>
    </source>
</reference>
<organism evidence="1 2">
    <name type="scientific">Koribacter versatilis (strain Ellin345)</name>
    <dbReference type="NCBI Taxonomy" id="204669"/>
    <lineage>
        <taxon>Bacteria</taxon>
        <taxon>Pseudomonadati</taxon>
        <taxon>Acidobacteriota</taxon>
        <taxon>Terriglobia</taxon>
        <taxon>Terriglobales</taxon>
        <taxon>Candidatus Korobacteraceae</taxon>
        <taxon>Candidatus Korobacter</taxon>
    </lineage>
</organism>
<dbReference type="EMBL" id="CP000360">
    <property type="protein sequence ID" value="ABF42186.1"/>
    <property type="molecule type" value="Genomic_DNA"/>
</dbReference>
<dbReference type="KEGG" id="aba:Acid345_3185"/>
<accession>Q1ILR4</accession>
<keyword evidence="2" id="KW-1185">Reference proteome</keyword>
<dbReference type="HOGENOM" id="CLU_1592431_0_0_0"/>
<name>Q1ILR4_KORVE</name>